<dbReference type="Gene3D" id="3.40.190.290">
    <property type="match status" value="1"/>
</dbReference>
<dbReference type="EMBL" id="JACIGE010000004">
    <property type="protein sequence ID" value="MBB4246992.1"/>
    <property type="molecule type" value="Genomic_DNA"/>
</dbReference>
<dbReference type="PANTHER" id="PTHR30293:SF2">
    <property type="entry name" value="TRANSCRIPTIONAL ACTIVATOR PROTEIN NHAR"/>
    <property type="match status" value="1"/>
</dbReference>
<accession>A0A840GEK9</accession>
<evidence type="ECO:0000313" key="7">
    <source>
        <dbReference type="EMBL" id="MBB4246992.1"/>
    </source>
</evidence>
<dbReference type="SUPFAM" id="SSF46785">
    <property type="entry name" value="Winged helix' DNA-binding domain"/>
    <property type="match status" value="1"/>
</dbReference>
<evidence type="ECO:0000313" key="8">
    <source>
        <dbReference type="Proteomes" id="UP000587070"/>
    </source>
</evidence>
<dbReference type="InterPro" id="IPR000847">
    <property type="entry name" value="LysR_HTH_N"/>
</dbReference>
<evidence type="ECO:0000256" key="1">
    <source>
        <dbReference type="ARBA" id="ARBA00009437"/>
    </source>
</evidence>
<dbReference type="Pfam" id="PF03466">
    <property type="entry name" value="LysR_substrate"/>
    <property type="match status" value="1"/>
</dbReference>
<sequence length="304" mass="33083">MNFKHLHYFWAVAKWGGIARAGERLHLTPQTLSTQLRQFEERCGVKLFRPAGKGIELTEAGRMAFSYADEMFSIAGELSDALHSLPADRPRSFRVGVSDVVPKSLTYRILAPALAGAEALRFVCREGKLESLLADLALHRLDLVLSDRPLPAGINVRGYNHRLGESGTGFFATPALAQQLAASPSPFPQSLHGQPLLLPGDDSALRQRLLAWFERERIVPRVVGEFDDSGLMKAFGRAGAGVFPVTLAVREEVIANYGVELVGTTDAVRESYFAISVERRVTHPAVRAVIDGASARLDGPASKA</sequence>
<feature type="domain" description="HTH lysR-type" evidence="6">
    <location>
        <begin position="1"/>
        <end position="58"/>
    </location>
</feature>
<evidence type="ECO:0000256" key="2">
    <source>
        <dbReference type="ARBA" id="ARBA00023015"/>
    </source>
</evidence>
<keyword evidence="4" id="KW-0010">Activator</keyword>
<dbReference type="GO" id="GO:0003700">
    <property type="term" value="F:DNA-binding transcription factor activity"/>
    <property type="evidence" value="ECO:0007669"/>
    <property type="project" value="InterPro"/>
</dbReference>
<name>A0A840GEK9_RHOTE</name>
<dbReference type="OrthoDB" id="464481at2"/>
<dbReference type="Proteomes" id="UP000587070">
    <property type="component" value="Unassembled WGS sequence"/>
</dbReference>
<dbReference type="InterPro" id="IPR005119">
    <property type="entry name" value="LysR_subst-bd"/>
</dbReference>
<keyword evidence="3" id="KW-0238">DNA-binding</keyword>
<evidence type="ECO:0000256" key="3">
    <source>
        <dbReference type="ARBA" id="ARBA00023125"/>
    </source>
</evidence>
<dbReference type="InterPro" id="IPR036388">
    <property type="entry name" value="WH-like_DNA-bd_sf"/>
</dbReference>
<dbReference type="NCBIfam" id="NF008284">
    <property type="entry name" value="PRK11062.1"/>
    <property type="match status" value="1"/>
</dbReference>
<dbReference type="GO" id="GO:0003677">
    <property type="term" value="F:DNA binding"/>
    <property type="evidence" value="ECO:0007669"/>
    <property type="project" value="UniProtKB-KW"/>
</dbReference>
<dbReference type="InterPro" id="IPR036390">
    <property type="entry name" value="WH_DNA-bd_sf"/>
</dbReference>
<dbReference type="PANTHER" id="PTHR30293">
    <property type="entry name" value="TRANSCRIPTIONAL REGULATORY PROTEIN NAC-RELATED"/>
    <property type="match status" value="1"/>
</dbReference>
<gene>
    <name evidence="7" type="ORF">GGD90_001358</name>
</gene>
<dbReference type="RefSeq" id="WP_153115507.1">
    <property type="nucleotide sequence ID" value="NZ_JACIGE010000004.1"/>
</dbReference>
<evidence type="ECO:0000256" key="4">
    <source>
        <dbReference type="ARBA" id="ARBA00023159"/>
    </source>
</evidence>
<comment type="similarity">
    <text evidence="1">Belongs to the LysR transcriptional regulatory family.</text>
</comment>
<organism evidence="7 8">
    <name type="scientific">Rhodocyclus tenuis</name>
    <name type="common">Rhodospirillum tenue</name>
    <dbReference type="NCBI Taxonomy" id="1066"/>
    <lineage>
        <taxon>Bacteria</taxon>
        <taxon>Pseudomonadati</taxon>
        <taxon>Pseudomonadota</taxon>
        <taxon>Betaproteobacteria</taxon>
        <taxon>Rhodocyclales</taxon>
        <taxon>Rhodocyclaceae</taxon>
        <taxon>Rhodocyclus</taxon>
    </lineage>
</organism>
<dbReference type="Pfam" id="PF00126">
    <property type="entry name" value="HTH_1"/>
    <property type="match status" value="1"/>
</dbReference>
<comment type="caution">
    <text evidence="7">The sequence shown here is derived from an EMBL/GenBank/DDBJ whole genome shotgun (WGS) entry which is preliminary data.</text>
</comment>
<dbReference type="AlphaFoldDB" id="A0A840GEK9"/>
<dbReference type="GO" id="GO:2000142">
    <property type="term" value="P:regulation of DNA-templated transcription initiation"/>
    <property type="evidence" value="ECO:0007669"/>
    <property type="project" value="TreeGrafter"/>
</dbReference>
<evidence type="ECO:0000259" key="6">
    <source>
        <dbReference type="PROSITE" id="PS50931"/>
    </source>
</evidence>
<dbReference type="Gene3D" id="1.10.10.10">
    <property type="entry name" value="Winged helix-like DNA-binding domain superfamily/Winged helix DNA-binding domain"/>
    <property type="match status" value="1"/>
</dbReference>
<keyword evidence="2" id="KW-0805">Transcription regulation</keyword>
<evidence type="ECO:0000256" key="5">
    <source>
        <dbReference type="ARBA" id="ARBA00023163"/>
    </source>
</evidence>
<dbReference type="SUPFAM" id="SSF53850">
    <property type="entry name" value="Periplasmic binding protein-like II"/>
    <property type="match status" value="1"/>
</dbReference>
<reference evidence="7 8" key="1">
    <citation type="submission" date="2020-08" db="EMBL/GenBank/DDBJ databases">
        <title>Genome sequencing of Purple Non-Sulfur Bacteria from various extreme environments.</title>
        <authorList>
            <person name="Mayer M."/>
        </authorList>
    </citation>
    <scope>NUCLEOTIDE SEQUENCE [LARGE SCALE GENOMIC DNA]</scope>
    <source>
        <strain evidence="7 8">2761</strain>
    </source>
</reference>
<protein>
    <submittedName>
        <fullName evidence="7">LysR family transcriptional activator of nhaA</fullName>
    </submittedName>
</protein>
<keyword evidence="5" id="KW-0804">Transcription</keyword>
<dbReference type="PROSITE" id="PS50931">
    <property type="entry name" value="HTH_LYSR"/>
    <property type="match status" value="1"/>
</dbReference>
<keyword evidence="8" id="KW-1185">Reference proteome</keyword>
<proteinExistence type="inferred from homology"/>